<keyword evidence="2" id="KW-1133">Transmembrane helix</keyword>
<evidence type="ECO:0000313" key="4">
    <source>
        <dbReference type="Proteomes" id="UP000252405"/>
    </source>
</evidence>
<keyword evidence="2" id="KW-0812">Transmembrane</keyword>
<evidence type="ECO:0000313" key="3">
    <source>
        <dbReference type="EMBL" id="RCV87187.1"/>
    </source>
</evidence>
<dbReference type="EMBL" id="QPII01000017">
    <property type="protein sequence ID" value="RCV87187.1"/>
    <property type="molecule type" value="Genomic_DNA"/>
</dbReference>
<dbReference type="AlphaFoldDB" id="A0A368TSF7"/>
<accession>A0A368TSF7</accession>
<feature type="compositionally biased region" description="Basic and acidic residues" evidence="1">
    <location>
        <begin position="1"/>
        <end position="30"/>
    </location>
</feature>
<keyword evidence="2" id="KW-0472">Membrane</keyword>
<feature type="transmembrane region" description="Helical" evidence="2">
    <location>
        <begin position="44"/>
        <end position="65"/>
    </location>
</feature>
<sequence length="66" mass="7582">MDTKESKTAQEEYQHLKEVRMPEDFEHPEPDEGQPEAKQSPQNLHWVLLVAALIAGAILIFTLVWP</sequence>
<evidence type="ECO:0000256" key="1">
    <source>
        <dbReference type="SAM" id="MobiDB-lite"/>
    </source>
</evidence>
<dbReference type="RefSeq" id="WP_114480401.1">
    <property type="nucleotide sequence ID" value="NZ_QPII01000017.1"/>
</dbReference>
<name>A0A368TSF7_9GAMM</name>
<feature type="region of interest" description="Disordered" evidence="1">
    <location>
        <begin position="1"/>
        <end position="40"/>
    </location>
</feature>
<comment type="caution">
    <text evidence="3">The sequence shown here is derived from an EMBL/GenBank/DDBJ whole genome shotgun (WGS) entry which is preliminary data.</text>
</comment>
<reference evidence="3 4" key="1">
    <citation type="submission" date="2018-07" db="EMBL/GenBank/DDBJ databases">
        <title>Halomonas montanilacus sp. nov., isolated from Lake Pengyan on Tibetan Plateau.</title>
        <authorList>
            <person name="Lu H."/>
            <person name="Xing P."/>
            <person name="Wu Q."/>
        </authorList>
    </citation>
    <scope>NUCLEOTIDE SEQUENCE [LARGE SCALE GENOMIC DNA]</scope>
    <source>
        <strain evidence="3 4">PYC7W</strain>
    </source>
</reference>
<organism evidence="3 4">
    <name type="scientific">Billgrantia montanilacus</name>
    <dbReference type="NCBI Taxonomy" id="2282305"/>
    <lineage>
        <taxon>Bacteria</taxon>
        <taxon>Pseudomonadati</taxon>
        <taxon>Pseudomonadota</taxon>
        <taxon>Gammaproteobacteria</taxon>
        <taxon>Oceanospirillales</taxon>
        <taxon>Halomonadaceae</taxon>
        <taxon>Billgrantia</taxon>
    </lineage>
</organism>
<keyword evidence="4" id="KW-1185">Reference proteome</keyword>
<evidence type="ECO:0000256" key="2">
    <source>
        <dbReference type="SAM" id="Phobius"/>
    </source>
</evidence>
<dbReference type="OrthoDB" id="6174536at2"/>
<dbReference type="Proteomes" id="UP000252405">
    <property type="component" value="Unassembled WGS sequence"/>
</dbReference>
<proteinExistence type="predicted"/>
<protein>
    <submittedName>
        <fullName evidence="3">Uncharacterized protein</fullName>
    </submittedName>
</protein>
<gene>
    <name evidence="3" type="ORF">DU505_18120</name>
</gene>